<feature type="compositionally biased region" description="Gly residues" evidence="1">
    <location>
        <begin position="132"/>
        <end position="141"/>
    </location>
</feature>
<feature type="compositionally biased region" description="Gly residues" evidence="1">
    <location>
        <begin position="192"/>
        <end position="209"/>
    </location>
</feature>
<evidence type="ECO:0000313" key="2">
    <source>
        <dbReference type="EMBL" id="KAI7844519.1"/>
    </source>
</evidence>
<dbReference type="EMBL" id="JADXDR010000027">
    <property type="protein sequence ID" value="KAI7844519.1"/>
    <property type="molecule type" value="Genomic_DNA"/>
</dbReference>
<feature type="compositionally biased region" description="Low complexity" evidence="1">
    <location>
        <begin position="332"/>
        <end position="359"/>
    </location>
</feature>
<feature type="region of interest" description="Disordered" evidence="1">
    <location>
        <begin position="331"/>
        <end position="372"/>
    </location>
</feature>
<feature type="region of interest" description="Disordered" evidence="1">
    <location>
        <begin position="190"/>
        <end position="216"/>
    </location>
</feature>
<comment type="caution">
    <text evidence="2">The sequence shown here is derived from an EMBL/GenBank/DDBJ whole genome shotgun (WGS) entry which is preliminary data.</text>
</comment>
<gene>
    <name evidence="2" type="ORF">COHA_001877</name>
</gene>
<feature type="region of interest" description="Disordered" evidence="1">
    <location>
        <begin position="1"/>
        <end position="24"/>
    </location>
</feature>
<protein>
    <submittedName>
        <fullName evidence="2">Uncharacterized protein</fullName>
    </submittedName>
</protein>
<name>A0AAD5H522_9CHLO</name>
<dbReference type="Proteomes" id="UP001205105">
    <property type="component" value="Unassembled WGS sequence"/>
</dbReference>
<feature type="region of interest" description="Disordered" evidence="1">
    <location>
        <begin position="42"/>
        <end position="79"/>
    </location>
</feature>
<sequence>MRQCGQKWRAEGPPPEAAVAPSAAAGAAAPIYVTPAPVWGPPAAAAAPVPMEGAEAAAAGEAPPATPRPLQGVALGASPPSQPSLLAAAAAGHQPYGWPPFQQQLYPPQALQPQPIQPQLLHPSVAALRGSGMAGSAGGGSRRCFSAPTSPRAASTGGSGGRTSESPQTLIRLPPGSRLVLGDVEIEAMGSGDSGGAGMADAQGGGGTAHAGSMPVPAFPSVPPNSPIPAGDTGYALAQSMHMPGGPMFASQSPFPGWVDPAAAAEFAFAQQQQAAFMQQQQVAFAQQQQAAAAAAAWAAGGMVLLPPEAGLPPVGYGHVGGAPAAVPPMPAASYSSAHSPHQPSAAPAAAAALQPPTAQHEHPLRRPSSHKLPLMANLGSAAALDPATLAVAALGDAAAALPLGDPGRMGMQQGDFAPQAATGADGSRPACGPQSGGGGRILLTSSTLSMERDLDLLAHGGDME</sequence>
<evidence type="ECO:0000256" key="1">
    <source>
        <dbReference type="SAM" id="MobiDB-lite"/>
    </source>
</evidence>
<feature type="compositionally biased region" description="Low complexity" evidence="1">
    <location>
        <begin position="42"/>
        <end position="63"/>
    </location>
</feature>
<feature type="region of interest" description="Disordered" evidence="1">
    <location>
        <begin position="132"/>
        <end position="173"/>
    </location>
</feature>
<feature type="region of interest" description="Disordered" evidence="1">
    <location>
        <begin position="410"/>
        <end position="440"/>
    </location>
</feature>
<reference evidence="2" key="1">
    <citation type="submission" date="2020-11" db="EMBL/GenBank/DDBJ databases">
        <title>Chlorella ohadii genome sequencing and assembly.</title>
        <authorList>
            <person name="Murik O."/>
            <person name="Treves H."/>
            <person name="Kedem I."/>
            <person name="Shotland Y."/>
            <person name="Kaplan A."/>
        </authorList>
    </citation>
    <scope>NUCLEOTIDE SEQUENCE</scope>
    <source>
        <strain evidence="2">1</strain>
    </source>
</reference>
<evidence type="ECO:0000313" key="3">
    <source>
        <dbReference type="Proteomes" id="UP001205105"/>
    </source>
</evidence>
<feature type="compositionally biased region" description="Low complexity" evidence="1">
    <location>
        <begin position="150"/>
        <end position="167"/>
    </location>
</feature>
<dbReference type="AlphaFoldDB" id="A0AAD5H522"/>
<accession>A0AAD5H522</accession>
<proteinExistence type="predicted"/>
<organism evidence="2 3">
    <name type="scientific">Chlorella ohadii</name>
    <dbReference type="NCBI Taxonomy" id="2649997"/>
    <lineage>
        <taxon>Eukaryota</taxon>
        <taxon>Viridiplantae</taxon>
        <taxon>Chlorophyta</taxon>
        <taxon>core chlorophytes</taxon>
        <taxon>Trebouxiophyceae</taxon>
        <taxon>Chlorellales</taxon>
        <taxon>Chlorellaceae</taxon>
        <taxon>Chlorella clade</taxon>
        <taxon>Chlorella</taxon>
    </lineage>
</organism>
<keyword evidence="3" id="KW-1185">Reference proteome</keyword>